<name>A0A2S8GNN0_9BACT</name>
<gene>
    <name evidence="1" type="ORF">C5Y93_10770</name>
</gene>
<evidence type="ECO:0000313" key="1">
    <source>
        <dbReference type="EMBL" id="PQO46053.1"/>
    </source>
</evidence>
<proteinExistence type="predicted"/>
<sequence length="1194" mass="134809">MTTKTTLGVNQDGVTKGSLDQVTRVDSDAFSRAARLWISLGELAVALRGNDLLAQRLGQIKDRLKLDPWLRTWGFELWTQIVEGNADGQQIRQQLDAPSGGTITELKSRFPNRSKEHAKPDSYGFFDHLRLCASALAELQRVVPTIDDEIAYTRWRQDAIELDGDIQRFIRKTRYERALRRFDLLDSNYEKMSLLLEKVSTSLAPFQQMPELAPYVPRLTATLTDLASLADDRNWALHKLLPHFTRQTANLSASPFQSTADLAKARPGHHFDLFALELPDPVSELQAQEIWLLRISILELLQPIFADPGSARLEGDLLRAVRDLCEDFSRDWPEEISFQWVEDLNQLQTMPNVVRGFDASLRVARRIAPSIRFPLDPQSPDSTAFFDLFPGIVVDSCKRSPIFAAAEDLGLSLAPPHQGSSAAAADSREILQQTSAACYLLSRFLDSHQIGWLSNWLLDAQRPEAERQELHSLVWAVFDRWAQLPRDLISTHQEDRMQSFVAALGEEGIQVFAGEQRPEARPDLLVVRGTRFFQDRRTIVFPDGDNQRHLVLGSHLSHPLFDFLASKRDFGPLLERLSASSQALEQFETSISDLVAHSQVSGDDSDHEKIRLQIVHKAVLHFESVYLLWKSETADTTLLRSYLIDLFQVIKDDILWPRLSPETLEFDSSFNNLEVPKDYQVDVQAGDEFKGHVSEFTSPSLPNREVCHFTVRGIERLSPACRNLLLLRAVSPLISGARQKMEQTTRLLAKFHLRRCMVLLQVCYFNQQSEERLKDVENGNEKSAPLREMCRQLVDADGGSFVRMLYEVATKSGHPHQQLAISWHKFLLSQLDMLLPNLTENSSDLIWPLSVPTRGTQTKWRVSEDYPIGTCLSSNSDLLPTYNREKAVGTYSLPERLEHTAWPIDWARKSIPKNVLECLKDLVAECRDLEFRRLSSGDDVTPARLSGAATSRLDTCLKFALSVRQEWETREVERLVQLLGKLANVLGATVVPGSLEEEIPHVAPEHIEQTAFLGGEVGSTQLRQFGILNGSPENLPPQYALSAGETPSNYNTLCDLLSQADAPLSTIYDWLLNIPRAVIENGDDKNPRQLESIGADLWAGLHRHRKQIESNLFDQCANLLSGLLSDLGFLFFGELDDFISEFPDYERRFDFQATTSGGGRSMGDARWGRITRVKTQGLERNGTILVLAQVLVEE</sequence>
<comment type="caution">
    <text evidence="1">The sequence shown here is derived from an EMBL/GenBank/DDBJ whole genome shotgun (WGS) entry which is preliminary data.</text>
</comment>
<evidence type="ECO:0000313" key="2">
    <source>
        <dbReference type="Proteomes" id="UP000237819"/>
    </source>
</evidence>
<dbReference type="AlphaFoldDB" id="A0A2S8GNN0"/>
<accession>A0A2S8GNN0</accession>
<dbReference type="EMBL" id="PUHZ01000011">
    <property type="protein sequence ID" value="PQO46053.1"/>
    <property type="molecule type" value="Genomic_DNA"/>
</dbReference>
<protein>
    <submittedName>
        <fullName evidence="1">Uncharacterized protein</fullName>
    </submittedName>
</protein>
<dbReference type="Proteomes" id="UP000237819">
    <property type="component" value="Unassembled WGS sequence"/>
</dbReference>
<dbReference type="RefSeq" id="WP_105335431.1">
    <property type="nucleotide sequence ID" value="NZ_PUHZ01000011.1"/>
</dbReference>
<organism evidence="1 2">
    <name type="scientific">Blastopirellula marina</name>
    <dbReference type="NCBI Taxonomy" id="124"/>
    <lineage>
        <taxon>Bacteria</taxon>
        <taxon>Pseudomonadati</taxon>
        <taxon>Planctomycetota</taxon>
        <taxon>Planctomycetia</taxon>
        <taxon>Pirellulales</taxon>
        <taxon>Pirellulaceae</taxon>
        <taxon>Blastopirellula</taxon>
    </lineage>
</organism>
<reference evidence="1 2" key="1">
    <citation type="submission" date="2018-02" db="EMBL/GenBank/DDBJ databases">
        <title>Comparative genomes isolates from brazilian mangrove.</title>
        <authorList>
            <person name="Araujo J.E."/>
            <person name="Taketani R.G."/>
            <person name="Silva M.C.P."/>
            <person name="Loureco M.V."/>
            <person name="Andreote F.D."/>
        </authorList>
    </citation>
    <scope>NUCLEOTIDE SEQUENCE [LARGE SCALE GENOMIC DNA]</scope>
    <source>
        <strain evidence="1 2">Nap-Phe MGV</strain>
    </source>
</reference>